<dbReference type="GO" id="GO:0003723">
    <property type="term" value="F:RNA binding"/>
    <property type="evidence" value="ECO:0007669"/>
    <property type="project" value="InterPro"/>
</dbReference>
<dbReference type="OrthoDB" id="5704083at2"/>
<organism evidence="2 3">
    <name type="scientific">Pseudoduganella namucuonensis</name>
    <dbReference type="NCBI Taxonomy" id="1035707"/>
    <lineage>
        <taxon>Bacteria</taxon>
        <taxon>Pseudomonadati</taxon>
        <taxon>Pseudomonadota</taxon>
        <taxon>Betaproteobacteria</taxon>
        <taxon>Burkholderiales</taxon>
        <taxon>Oxalobacteraceae</taxon>
        <taxon>Telluria group</taxon>
        <taxon>Pseudoduganella</taxon>
    </lineage>
</organism>
<keyword evidence="1" id="KW-0051">Antiviral defense</keyword>
<dbReference type="Proteomes" id="UP000199391">
    <property type="component" value="Unassembled WGS sequence"/>
</dbReference>
<sequence length="240" mass="26359">MSNPYLLLWLEGPLQAWGHDSRFGRRDTLAFPTKSGVLGLLCCALGAGGEQRERLAQLADLDLQLIAYTPQDAKGAASPRQPLLRDFHMVGSGYDDADPWQNLLIPKTNEGKKPVGGGTKMTYRYYLQDTTFAVALQVPAEDAETYACALQDPVWDLYLGRKTCVPTELIYQGVYPDSAAALAAADKLAAAKSKVANYLVQQGEHDGEVLTLNDVPLQFGTDKRYRDRRVTVLPMPEPGE</sequence>
<reference evidence="3" key="1">
    <citation type="submission" date="2016-10" db="EMBL/GenBank/DDBJ databases">
        <authorList>
            <person name="Varghese N."/>
            <person name="Submissions S."/>
        </authorList>
    </citation>
    <scope>NUCLEOTIDE SEQUENCE [LARGE SCALE GENOMIC DNA]</scope>
    <source>
        <strain evidence="3">CGMCC 1.11014</strain>
    </source>
</reference>
<dbReference type="GO" id="GO:0051607">
    <property type="term" value="P:defense response to virus"/>
    <property type="evidence" value="ECO:0007669"/>
    <property type="project" value="UniProtKB-KW"/>
</dbReference>
<gene>
    <name evidence="2" type="ORF">SAMN05216552_100547</name>
</gene>
<dbReference type="InterPro" id="IPR021124">
    <property type="entry name" value="CRISPR-assoc_prot_Cas5"/>
</dbReference>
<dbReference type="InterPro" id="IPR010147">
    <property type="entry name" value="CRISPR-assoc_prot_CasD"/>
</dbReference>
<dbReference type="GO" id="GO:0043571">
    <property type="term" value="P:maintenance of CRISPR repeat elements"/>
    <property type="evidence" value="ECO:0007669"/>
    <property type="project" value="InterPro"/>
</dbReference>
<evidence type="ECO:0000313" key="2">
    <source>
        <dbReference type="EMBL" id="SFU56826.1"/>
    </source>
</evidence>
<dbReference type="STRING" id="1035707.SAMN05216552_100547"/>
<name>A0A1I7H8L8_9BURK</name>
<dbReference type="Pfam" id="PF09704">
    <property type="entry name" value="Cas_Cas5d"/>
    <property type="match status" value="1"/>
</dbReference>
<protein>
    <submittedName>
        <fullName evidence="2">CRISPR-associated protein, Cas5e family</fullName>
    </submittedName>
</protein>
<proteinExistence type="predicted"/>
<accession>A0A1I7H8L8</accession>
<evidence type="ECO:0000313" key="3">
    <source>
        <dbReference type="Proteomes" id="UP000199391"/>
    </source>
</evidence>
<dbReference type="NCBIfam" id="TIGR01868">
    <property type="entry name" value="casD_Cas5e"/>
    <property type="match status" value="1"/>
</dbReference>
<dbReference type="CDD" id="cd09756">
    <property type="entry name" value="Cas5_I-E"/>
    <property type="match status" value="1"/>
</dbReference>
<dbReference type="RefSeq" id="WP_093554834.1">
    <property type="nucleotide sequence ID" value="NZ_FPBO01000005.1"/>
</dbReference>
<dbReference type="EMBL" id="FPBO01000005">
    <property type="protein sequence ID" value="SFU56826.1"/>
    <property type="molecule type" value="Genomic_DNA"/>
</dbReference>
<dbReference type="AlphaFoldDB" id="A0A1I7H8L8"/>
<evidence type="ECO:0000256" key="1">
    <source>
        <dbReference type="ARBA" id="ARBA00023118"/>
    </source>
</evidence>
<dbReference type="InterPro" id="IPR013422">
    <property type="entry name" value="CRISPR-assoc_prot_Cas5_N"/>
</dbReference>
<dbReference type="Gene3D" id="3.30.70.2660">
    <property type="match status" value="1"/>
</dbReference>
<dbReference type="NCBIfam" id="TIGR02593">
    <property type="entry name" value="CRISPR_cas5"/>
    <property type="match status" value="1"/>
</dbReference>
<keyword evidence="3" id="KW-1185">Reference proteome</keyword>